<dbReference type="Pfam" id="PF00075">
    <property type="entry name" value="RNase_H"/>
    <property type="match status" value="1"/>
</dbReference>
<dbReference type="GO" id="GO:0003677">
    <property type="term" value="F:DNA binding"/>
    <property type="evidence" value="ECO:0007669"/>
    <property type="project" value="InterPro"/>
</dbReference>
<dbReference type="GO" id="GO:0006351">
    <property type="term" value="P:DNA-templated transcription"/>
    <property type="evidence" value="ECO:0007669"/>
    <property type="project" value="InterPro"/>
</dbReference>
<dbReference type="CDD" id="cd12148">
    <property type="entry name" value="fungal_TF_MHR"/>
    <property type="match status" value="1"/>
</dbReference>
<dbReference type="InterPro" id="IPR036397">
    <property type="entry name" value="RNaseH_sf"/>
</dbReference>
<dbReference type="GO" id="GO:0000981">
    <property type="term" value="F:DNA-binding transcription factor activity, RNA polymerase II-specific"/>
    <property type="evidence" value="ECO:0007669"/>
    <property type="project" value="InterPro"/>
</dbReference>
<feature type="domain" description="RNase H type-1" evidence="7">
    <location>
        <begin position="643"/>
        <end position="777"/>
    </location>
</feature>
<dbReference type="Proteomes" id="UP001148614">
    <property type="component" value="Unassembled WGS sequence"/>
</dbReference>
<dbReference type="InterPro" id="IPR050815">
    <property type="entry name" value="TF_fung"/>
</dbReference>
<proteinExistence type="predicted"/>
<dbReference type="InterPro" id="IPR002156">
    <property type="entry name" value="RNaseH_domain"/>
</dbReference>
<dbReference type="Gene3D" id="3.30.420.10">
    <property type="entry name" value="Ribonuclease H-like superfamily/Ribonuclease H"/>
    <property type="match status" value="1"/>
</dbReference>
<gene>
    <name evidence="8" type="ORF">NPX13_g5719</name>
</gene>
<keyword evidence="2" id="KW-0479">Metal-binding</keyword>
<dbReference type="InterPro" id="IPR007219">
    <property type="entry name" value="XnlR_reg_dom"/>
</dbReference>
<evidence type="ECO:0000256" key="4">
    <source>
        <dbReference type="ARBA" id="ARBA00023163"/>
    </source>
</evidence>
<keyword evidence="3" id="KW-0805">Transcription regulation</keyword>
<dbReference type="PROSITE" id="PS50879">
    <property type="entry name" value="RNASE_H_1"/>
    <property type="match status" value="1"/>
</dbReference>
<protein>
    <recommendedName>
        <fullName evidence="7">RNase H type-1 domain-containing protein</fullName>
    </recommendedName>
</protein>
<name>A0A9W8TM50_9PEZI</name>
<evidence type="ECO:0000256" key="6">
    <source>
        <dbReference type="SAM" id="MobiDB-lite"/>
    </source>
</evidence>
<evidence type="ECO:0000256" key="3">
    <source>
        <dbReference type="ARBA" id="ARBA00023015"/>
    </source>
</evidence>
<dbReference type="AlphaFoldDB" id="A0A9W8TM50"/>
<comment type="subcellular location">
    <subcellularLocation>
        <location evidence="1">Nucleus</location>
    </subcellularLocation>
</comment>
<dbReference type="SMART" id="SM00906">
    <property type="entry name" value="Fungal_trans"/>
    <property type="match status" value="1"/>
</dbReference>
<reference evidence="8" key="1">
    <citation type="submission" date="2022-07" db="EMBL/GenBank/DDBJ databases">
        <title>Genome Sequence of Xylaria arbuscula.</title>
        <authorList>
            <person name="Buettner E."/>
        </authorList>
    </citation>
    <scope>NUCLEOTIDE SEQUENCE</scope>
    <source>
        <strain evidence="8">VT107</strain>
    </source>
</reference>
<feature type="region of interest" description="Disordered" evidence="6">
    <location>
        <begin position="47"/>
        <end position="70"/>
    </location>
</feature>
<organism evidence="8 9">
    <name type="scientific">Xylaria arbuscula</name>
    <dbReference type="NCBI Taxonomy" id="114810"/>
    <lineage>
        <taxon>Eukaryota</taxon>
        <taxon>Fungi</taxon>
        <taxon>Dikarya</taxon>
        <taxon>Ascomycota</taxon>
        <taxon>Pezizomycotina</taxon>
        <taxon>Sordariomycetes</taxon>
        <taxon>Xylariomycetidae</taxon>
        <taxon>Xylariales</taxon>
        <taxon>Xylariaceae</taxon>
        <taxon>Xylaria</taxon>
    </lineage>
</organism>
<keyword evidence="9" id="KW-1185">Reference proteome</keyword>
<dbReference type="GO" id="GO:0008270">
    <property type="term" value="F:zinc ion binding"/>
    <property type="evidence" value="ECO:0007669"/>
    <property type="project" value="InterPro"/>
</dbReference>
<dbReference type="GO" id="GO:0004523">
    <property type="term" value="F:RNA-DNA hybrid ribonuclease activity"/>
    <property type="evidence" value="ECO:0007669"/>
    <property type="project" value="InterPro"/>
</dbReference>
<dbReference type="EMBL" id="JANPWZ010000932">
    <property type="protein sequence ID" value="KAJ3570480.1"/>
    <property type="molecule type" value="Genomic_DNA"/>
</dbReference>
<dbReference type="SUPFAM" id="SSF53098">
    <property type="entry name" value="Ribonuclease H-like"/>
    <property type="match status" value="1"/>
</dbReference>
<feature type="region of interest" description="Disordered" evidence="6">
    <location>
        <begin position="607"/>
        <end position="627"/>
    </location>
</feature>
<evidence type="ECO:0000256" key="5">
    <source>
        <dbReference type="ARBA" id="ARBA00023242"/>
    </source>
</evidence>
<evidence type="ECO:0000259" key="7">
    <source>
        <dbReference type="PROSITE" id="PS50879"/>
    </source>
</evidence>
<dbReference type="Pfam" id="PF04082">
    <property type="entry name" value="Fungal_trans"/>
    <property type="match status" value="1"/>
</dbReference>
<comment type="caution">
    <text evidence="8">The sequence shown here is derived from an EMBL/GenBank/DDBJ whole genome shotgun (WGS) entry which is preliminary data.</text>
</comment>
<evidence type="ECO:0000256" key="2">
    <source>
        <dbReference type="ARBA" id="ARBA00022723"/>
    </source>
</evidence>
<dbReference type="CDD" id="cd09276">
    <property type="entry name" value="Rnase_HI_RT_non_LTR"/>
    <property type="match status" value="1"/>
</dbReference>
<evidence type="ECO:0000313" key="9">
    <source>
        <dbReference type="Proteomes" id="UP001148614"/>
    </source>
</evidence>
<evidence type="ECO:0000313" key="8">
    <source>
        <dbReference type="EMBL" id="KAJ3570480.1"/>
    </source>
</evidence>
<feature type="compositionally biased region" description="Polar residues" evidence="6">
    <location>
        <begin position="47"/>
        <end position="68"/>
    </location>
</feature>
<evidence type="ECO:0000256" key="1">
    <source>
        <dbReference type="ARBA" id="ARBA00004123"/>
    </source>
</evidence>
<dbReference type="PANTHER" id="PTHR47338:SF5">
    <property type="entry name" value="ZN(II)2CYS6 TRANSCRIPTION FACTOR (EUROFUNG)"/>
    <property type="match status" value="1"/>
</dbReference>
<dbReference type="VEuPathDB" id="FungiDB:F4678DRAFT_475456"/>
<dbReference type="InterPro" id="IPR012337">
    <property type="entry name" value="RNaseH-like_sf"/>
</dbReference>
<keyword evidence="4" id="KW-0804">Transcription</keyword>
<keyword evidence="5" id="KW-0539">Nucleus</keyword>
<dbReference type="GO" id="GO:0005634">
    <property type="term" value="C:nucleus"/>
    <property type="evidence" value="ECO:0007669"/>
    <property type="project" value="UniProtKB-SubCell"/>
</dbReference>
<dbReference type="PANTHER" id="PTHR47338">
    <property type="entry name" value="ZN(II)2CYS6 TRANSCRIPTION FACTOR (EUROFUNG)-RELATED"/>
    <property type="match status" value="1"/>
</dbReference>
<sequence length="947" mass="107535">MYETEQVSCRACLRGGYECVFISKADRMANKRRRIRSCPTVNRTPTIADQTQISTPGATSPGVTARSSNVEEELSPELLEECQELLETQTFLGPFSPFHWPTFRRKLIGRDVEESLLYAFLATTSRASQRLTARFGSPVAVSDFFSSKSRRCILNHMDNPSIGDVQALLAIILLDWGASRGTQAYMYLGLASRMALRFLPAADHRLATDFLASEETRRTIWLVFMMEQFLCTGYGRIPAMRARDMQISLPCSEMDYLFATQTIVPMLDGGRPPLRLPDDTVGSMSEFGSTLQICSIWHLVVTWRSRRRPDEPADPQLDQFEATLLKWQASLPSQYRDKQGRLDLHISLGTGLLFGFIHCVYHCTLVVFHRQRLYTHRQEGSALSDDNGIRDVAIETIFSSAERILELTSSLEAATAGNIAVLVPKFMLFACFIASSAIADISIRQWTNARQASFKIVRESLRILRDMRHDWPLIEEWHVQLTSMVKVLQDRALGIDSKSPQELLLETLLQGPLGTETTTLIPTRGEQTPTVDYAFTVGGRATLPVWRTTPNRVVMRDAGLPTAEVALEQALYRQAWRLRTGPNAGDEKRPISKVQIAAALLPEIPRPRLSPPRYQAGSREDPTDGLTKGTAARRFREWLKELPSTDVVIYSDGSEKERRVGYGYAIYQGDREIANGAGGLPYPSINFDGEATGALKGLQRALQMRHEVSGSRIWVCLDNTGVIWCLRKDAPVSAQNVYLRFQRIMETHKNIYVKWCPGHCGVKGNEKADELAKAGTNMAPDRDLQPTAYGLRAEARKALNKARDALWEQWTEDLSARYRRWKLKYKISCPPELRVLTRQELHRWLAMRTGHGDFAWYHRRFYHVDAKLECPCGFATAPEHFVRCRRAQRHFWKWPERPRRRPTSLKSWRDYLEKLMASPESFQTFVRLTGVYGDLRNPYAAGGQTAE</sequence>
<accession>A0A9W8TM50</accession>